<reference evidence="3" key="1">
    <citation type="journal article" date="2018" name="Front. Microbiol.">
        <title>Genome-Based Analysis Reveals the Taxonomy and Diversity of the Family Idiomarinaceae.</title>
        <authorList>
            <person name="Liu Y."/>
            <person name="Lai Q."/>
            <person name="Shao Z."/>
        </authorList>
    </citation>
    <scope>NUCLEOTIDE SEQUENCE [LARGE SCALE GENOMIC DNA]</scope>
    <source>
        <strain evidence="3">SW15</strain>
    </source>
</reference>
<dbReference type="Pfam" id="PF11306">
    <property type="entry name" value="DUF3108"/>
    <property type="match status" value="1"/>
</dbReference>
<evidence type="ECO:0000313" key="3">
    <source>
        <dbReference type="Proteomes" id="UP000286678"/>
    </source>
</evidence>
<evidence type="ECO:0000256" key="1">
    <source>
        <dbReference type="SAM" id="SignalP"/>
    </source>
</evidence>
<keyword evidence="3" id="KW-1185">Reference proteome</keyword>
<feature type="signal peptide" evidence="1">
    <location>
        <begin position="1"/>
        <end position="17"/>
    </location>
</feature>
<protein>
    <submittedName>
        <fullName evidence="2">DUF3108 domain-containing protein</fullName>
    </submittedName>
</protein>
<dbReference type="EMBL" id="PIPT01000003">
    <property type="protein sequence ID" value="RUO48799.1"/>
    <property type="molecule type" value="Genomic_DNA"/>
</dbReference>
<comment type="caution">
    <text evidence="2">The sequence shown here is derived from an EMBL/GenBank/DDBJ whole genome shotgun (WGS) entry which is preliminary data.</text>
</comment>
<dbReference type="OrthoDB" id="6007799at2"/>
<feature type="chain" id="PRO_5019232725" evidence="1">
    <location>
        <begin position="18"/>
        <end position="239"/>
    </location>
</feature>
<sequence>MRAVVAFIAGALGLVLAGEGVAATQPNNMLSTYDARYEVRRGGSDYGEAMRRLEQTAEGSYQLANETEISFLFLSDVRRYESTFDFTAEQVEPLNFSFKRSGTGRNKGIRVRFDADAQQVVDVEAEAPLPVTWHADLMDEASLLEQLRYDLAHSDETEFSYQIIDDKGANDQQRFRRMASETLKLPYGEVEAVKVERVRESKKRETIYWFAPELNYVLVKMQQRKEGDEVATLLLEQLN</sequence>
<name>A0A432XJ69_9GAMM</name>
<evidence type="ECO:0000313" key="2">
    <source>
        <dbReference type="EMBL" id="RUO48799.1"/>
    </source>
</evidence>
<keyword evidence="1" id="KW-0732">Signal</keyword>
<organism evidence="2 3">
    <name type="scientific">Pseudidiomarina aquimaris</name>
    <dbReference type="NCBI Taxonomy" id="641841"/>
    <lineage>
        <taxon>Bacteria</taxon>
        <taxon>Pseudomonadati</taxon>
        <taxon>Pseudomonadota</taxon>
        <taxon>Gammaproteobacteria</taxon>
        <taxon>Alteromonadales</taxon>
        <taxon>Idiomarinaceae</taxon>
        <taxon>Pseudidiomarina</taxon>
    </lineage>
</organism>
<proteinExistence type="predicted"/>
<dbReference type="AlphaFoldDB" id="A0A432XJ69"/>
<gene>
    <name evidence="2" type="ORF">CWE21_05430</name>
</gene>
<accession>A0A432XJ69</accession>
<dbReference type="InterPro" id="IPR021457">
    <property type="entry name" value="DUF3108"/>
</dbReference>
<dbReference type="Proteomes" id="UP000286678">
    <property type="component" value="Unassembled WGS sequence"/>
</dbReference>
<dbReference type="RefSeq" id="WP_126833430.1">
    <property type="nucleotide sequence ID" value="NZ_PIPT01000003.1"/>
</dbReference>